<evidence type="ECO:0000313" key="2">
    <source>
        <dbReference type="Proteomes" id="UP000324222"/>
    </source>
</evidence>
<protein>
    <submittedName>
        <fullName evidence="1">Uncharacterized protein</fullName>
    </submittedName>
</protein>
<accession>A0A5B7I958</accession>
<dbReference type="AlphaFoldDB" id="A0A5B7I958"/>
<keyword evidence="2" id="KW-1185">Reference proteome</keyword>
<reference evidence="1 2" key="1">
    <citation type="submission" date="2019-05" db="EMBL/GenBank/DDBJ databases">
        <title>Another draft genome of Portunus trituberculatus and its Hox gene families provides insights of decapod evolution.</title>
        <authorList>
            <person name="Jeong J.-H."/>
            <person name="Song I."/>
            <person name="Kim S."/>
            <person name="Choi T."/>
            <person name="Kim D."/>
            <person name="Ryu S."/>
            <person name="Kim W."/>
        </authorList>
    </citation>
    <scope>NUCLEOTIDE SEQUENCE [LARGE SCALE GENOMIC DNA]</scope>
    <source>
        <tissue evidence="1">Muscle</tissue>
    </source>
</reference>
<proteinExistence type="predicted"/>
<comment type="caution">
    <text evidence="1">The sequence shown here is derived from an EMBL/GenBank/DDBJ whole genome shotgun (WGS) entry which is preliminary data.</text>
</comment>
<name>A0A5B7I958_PORTR</name>
<evidence type="ECO:0000313" key="1">
    <source>
        <dbReference type="EMBL" id="MPC81981.1"/>
    </source>
</evidence>
<gene>
    <name evidence="1" type="ORF">E2C01_076623</name>
</gene>
<organism evidence="1 2">
    <name type="scientific">Portunus trituberculatus</name>
    <name type="common">Swimming crab</name>
    <name type="synonym">Neptunus trituberculatus</name>
    <dbReference type="NCBI Taxonomy" id="210409"/>
    <lineage>
        <taxon>Eukaryota</taxon>
        <taxon>Metazoa</taxon>
        <taxon>Ecdysozoa</taxon>
        <taxon>Arthropoda</taxon>
        <taxon>Crustacea</taxon>
        <taxon>Multicrustacea</taxon>
        <taxon>Malacostraca</taxon>
        <taxon>Eumalacostraca</taxon>
        <taxon>Eucarida</taxon>
        <taxon>Decapoda</taxon>
        <taxon>Pleocyemata</taxon>
        <taxon>Brachyura</taxon>
        <taxon>Eubrachyura</taxon>
        <taxon>Portunoidea</taxon>
        <taxon>Portunidae</taxon>
        <taxon>Portuninae</taxon>
        <taxon>Portunus</taxon>
    </lineage>
</organism>
<sequence>MCSFSLINFNISISGHRILKPFSVTSQRKQSRKSTEQNQHVGLVLRFSRKLYRLNLLLMDS</sequence>
<dbReference type="Proteomes" id="UP000324222">
    <property type="component" value="Unassembled WGS sequence"/>
</dbReference>
<dbReference type="EMBL" id="VSRR010058575">
    <property type="protein sequence ID" value="MPC81981.1"/>
    <property type="molecule type" value="Genomic_DNA"/>
</dbReference>